<dbReference type="InterPro" id="IPR051725">
    <property type="entry name" value="SAM-SH3_domain_protein"/>
</dbReference>
<dbReference type="PANTHER" id="PTHR12301">
    <property type="entry name" value="SAM-DOMAIN, SH3 AND NUCLEAR LOCALIZATION SIGNALS PROTEIN RELATED"/>
    <property type="match status" value="1"/>
</dbReference>
<feature type="non-terminal residue" evidence="2">
    <location>
        <position position="1"/>
    </location>
</feature>
<sequence>RGDVIDIISKPPMGTWMGLLNNKVGTFKFIYVDVLAEEEEKPKRAVRRRRKGRPPKPSSVEELLERINLK</sequence>
<dbReference type="Proteomes" id="UP001529510">
    <property type="component" value="Unassembled WGS sequence"/>
</dbReference>
<accession>A0ABD0NU01</accession>
<dbReference type="InterPro" id="IPR036028">
    <property type="entry name" value="SH3-like_dom_sf"/>
</dbReference>
<proteinExistence type="predicted"/>
<evidence type="ECO:0000313" key="2">
    <source>
        <dbReference type="EMBL" id="KAL0164741.1"/>
    </source>
</evidence>
<evidence type="ECO:0000256" key="1">
    <source>
        <dbReference type="SAM" id="MobiDB-lite"/>
    </source>
</evidence>
<dbReference type="Gene3D" id="2.30.30.40">
    <property type="entry name" value="SH3 Domains"/>
    <property type="match status" value="1"/>
</dbReference>
<evidence type="ECO:0000313" key="3">
    <source>
        <dbReference type="Proteomes" id="UP001529510"/>
    </source>
</evidence>
<feature type="compositionally biased region" description="Basic residues" evidence="1">
    <location>
        <begin position="44"/>
        <end position="54"/>
    </location>
</feature>
<dbReference type="AlphaFoldDB" id="A0ABD0NU01"/>
<dbReference type="SUPFAM" id="SSF50044">
    <property type="entry name" value="SH3-domain"/>
    <property type="match status" value="1"/>
</dbReference>
<name>A0ABD0NU01_CIRMR</name>
<protein>
    <recommendedName>
        <fullName evidence="4">SAM-dependent methyltransferase</fullName>
    </recommendedName>
</protein>
<gene>
    <name evidence="2" type="ORF">M9458_040494</name>
</gene>
<dbReference type="PANTHER" id="PTHR12301:SF3">
    <property type="entry name" value="SAM AND SH3 DOMAIN-CONTAINING PROTEIN 1"/>
    <property type="match status" value="1"/>
</dbReference>
<organism evidence="2 3">
    <name type="scientific">Cirrhinus mrigala</name>
    <name type="common">Mrigala</name>
    <dbReference type="NCBI Taxonomy" id="683832"/>
    <lineage>
        <taxon>Eukaryota</taxon>
        <taxon>Metazoa</taxon>
        <taxon>Chordata</taxon>
        <taxon>Craniata</taxon>
        <taxon>Vertebrata</taxon>
        <taxon>Euteleostomi</taxon>
        <taxon>Actinopterygii</taxon>
        <taxon>Neopterygii</taxon>
        <taxon>Teleostei</taxon>
        <taxon>Ostariophysi</taxon>
        <taxon>Cypriniformes</taxon>
        <taxon>Cyprinidae</taxon>
        <taxon>Labeoninae</taxon>
        <taxon>Labeonini</taxon>
        <taxon>Cirrhinus</taxon>
    </lineage>
</organism>
<feature type="region of interest" description="Disordered" evidence="1">
    <location>
        <begin position="42"/>
        <end position="62"/>
    </location>
</feature>
<dbReference type="EMBL" id="JAMKFB020000020">
    <property type="protein sequence ID" value="KAL0164741.1"/>
    <property type="molecule type" value="Genomic_DNA"/>
</dbReference>
<reference evidence="2 3" key="1">
    <citation type="submission" date="2024-05" db="EMBL/GenBank/DDBJ databases">
        <title>Genome sequencing and assembly of Indian major carp, Cirrhinus mrigala (Hamilton, 1822).</title>
        <authorList>
            <person name="Mohindra V."/>
            <person name="Chowdhury L.M."/>
            <person name="Lal K."/>
            <person name="Jena J.K."/>
        </authorList>
    </citation>
    <scope>NUCLEOTIDE SEQUENCE [LARGE SCALE GENOMIC DNA]</scope>
    <source>
        <strain evidence="2">CM1030</strain>
        <tissue evidence="2">Blood</tissue>
    </source>
</reference>
<keyword evidence="3" id="KW-1185">Reference proteome</keyword>
<evidence type="ECO:0008006" key="4">
    <source>
        <dbReference type="Google" id="ProtNLM"/>
    </source>
</evidence>
<comment type="caution">
    <text evidence="2">The sequence shown here is derived from an EMBL/GenBank/DDBJ whole genome shotgun (WGS) entry which is preliminary data.</text>
</comment>
<feature type="non-terminal residue" evidence="2">
    <location>
        <position position="70"/>
    </location>
</feature>